<evidence type="ECO:0000313" key="2">
    <source>
        <dbReference type="Proteomes" id="UP000799423"/>
    </source>
</evidence>
<dbReference type="EMBL" id="MU006300">
    <property type="protein sequence ID" value="KAF2852106.1"/>
    <property type="molecule type" value="Genomic_DNA"/>
</dbReference>
<evidence type="ECO:0000313" key="1">
    <source>
        <dbReference type="EMBL" id="KAF2852106.1"/>
    </source>
</evidence>
<dbReference type="Proteomes" id="UP000799423">
    <property type="component" value="Unassembled WGS sequence"/>
</dbReference>
<protein>
    <submittedName>
        <fullName evidence="1">Uncharacterized protein</fullName>
    </submittedName>
</protein>
<accession>A0A6A7B978</accession>
<reference evidence="1" key="1">
    <citation type="submission" date="2020-01" db="EMBL/GenBank/DDBJ databases">
        <authorList>
            <consortium name="DOE Joint Genome Institute"/>
            <person name="Haridas S."/>
            <person name="Albert R."/>
            <person name="Binder M."/>
            <person name="Bloem J."/>
            <person name="Labutti K."/>
            <person name="Salamov A."/>
            <person name="Andreopoulos B."/>
            <person name="Baker S.E."/>
            <person name="Barry K."/>
            <person name="Bills G."/>
            <person name="Bluhm B.H."/>
            <person name="Cannon C."/>
            <person name="Castanera R."/>
            <person name="Culley D.E."/>
            <person name="Daum C."/>
            <person name="Ezra D."/>
            <person name="Gonzalez J.B."/>
            <person name="Henrissat B."/>
            <person name="Kuo A."/>
            <person name="Liang C."/>
            <person name="Lipzen A."/>
            <person name="Lutzoni F."/>
            <person name="Magnuson J."/>
            <person name="Mondo S."/>
            <person name="Nolan M."/>
            <person name="Ohm R."/>
            <person name="Pangilinan J."/>
            <person name="Park H.-J."/>
            <person name="Ramirez L."/>
            <person name="Alfaro M."/>
            <person name="Sun H."/>
            <person name="Tritt A."/>
            <person name="Yoshinaga Y."/>
            <person name="Zwiers L.-H."/>
            <person name="Turgeon B.G."/>
            <person name="Goodwin S.B."/>
            <person name="Spatafora J.W."/>
            <person name="Crous P.W."/>
            <person name="Grigoriev I.V."/>
        </authorList>
    </citation>
    <scope>NUCLEOTIDE SEQUENCE</scope>
    <source>
        <strain evidence="1">IPT5</strain>
    </source>
</reference>
<proteinExistence type="predicted"/>
<organism evidence="1 2">
    <name type="scientific">Plenodomus tracheiphilus IPT5</name>
    <dbReference type="NCBI Taxonomy" id="1408161"/>
    <lineage>
        <taxon>Eukaryota</taxon>
        <taxon>Fungi</taxon>
        <taxon>Dikarya</taxon>
        <taxon>Ascomycota</taxon>
        <taxon>Pezizomycotina</taxon>
        <taxon>Dothideomycetes</taxon>
        <taxon>Pleosporomycetidae</taxon>
        <taxon>Pleosporales</taxon>
        <taxon>Pleosporineae</taxon>
        <taxon>Leptosphaeriaceae</taxon>
        <taxon>Plenodomus</taxon>
    </lineage>
</organism>
<gene>
    <name evidence="1" type="ORF">T440DRAFT_51814</name>
</gene>
<name>A0A6A7B978_9PLEO</name>
<keyword evidence="2" id="KW-1185">Reference proteome</keyword>
<dbReference type="AlphaFoldDB" id="A0A6A7B978"/>
<sequence>MNFVYDEPSRPTIDKHCYILRIRSGHSSHPCLLPATCRQSCAKGVSMTCGYRQPFGEAADSRDLMLGLHLPITLISVSESGAMMRASNNRPC</sequence>